<protein>
    <submittedName>
        <fullName evidence="1">Uncharacterized protein</fullName>
    </submittedName>
</protein>
<dbReference type="EMBL" id="UINC01150476">
    <property type="protein sequence ID" value="SVD43542.1"/>
    <property type="molecule type" value="Genomic_DNA"/>
</dbReference>
<feature type="non-terminal residue" evidence="1">
    <location>
        <position position="1"/>
    </location>
</feature>
<organism evidence="1">
    <name type="scientific">marine metagenome</name>
    <dbReference type="NCBI Taxonomy" id="408172"/>
    <lineage>
        <taxon>unclassified sequences</taxon>
        <taxon>metagenomes</taxon>
        <taxon>ecological metagenomes</taxon>
    </lineage>
</organism>
<evidence type="ECO:0000313" key="1">
    <source>
        <dbReference type="EMBL" id="SVD43542.1"/>
    </source>
</evidence>
<feature type="non-terminal residue" evidence="1">
    <location>
        <position position="27"/>
    </location>
</feature>
<sequence length="27" mass="3250">WLAQERHQVPIRNLKLKVKLSLLFAFT</sequence>
<accession>A0A382VAJ2</accession>
<reference evidence="1" key="1">
    <citation type="submission" date="2018-05" db="EMBL/GenBank/DDBJ databases">
        <authorList>
            <person name="Lanie J.A."/>
            <person name="Ng W.-L."/>
            <person name="Kazmierczak K.M."/>
            <person name="Andrzejewski T.M."/>
            <person name="Davidsen T.M."/>
            <person name="Wayne K.J."/>
            <person name="Tettelin H."/>
            <person name="Glass J.I."/>
            <person name="Rusch D."/>
            <person name="Podicherti R."/>
            <person name="Tsui H.-C.T."/>
            <person name="Winkler M.E."/>
        </authorList>
    </citation>
    <scope>NUCLEOTIDE SEQUENCE</scope>
</reference>
<gene>
    <name evidence="1" type="ORF">METZ01_LOCUS396396</name>
</gene>
<proteinExistence type="predicted"/>
<dbReference type="AlphaFoldDB" id="A0A382VAJ2"/>
<name>A0A382VAJ2_9ZZZZ</name>